<dbReference type="InterPro" id="IPR050984">
    <property type="entry name" value="Gfo/Idh/MocA_domain"/>
</dbReference>
<protein>
    <submittedName>
        <fullName evidence="5">Gfo/Idh/MocA family oxidoreductase</fullName>
    </submittedName>
</protein>
<dbReference type="InterPro" id="IPR036291">
    <property type="entry name" value="NAD(P)-bd_dom_sf"/>
</dbReference>
<dbReference type="InterPro" id="IPR000683">
    <property type="entry name" value="Gfo/Idh/MocA-like_OxRdtase_N"/>
</dbReference>
<gene>
    <name evidence="5" type="ORF">ERJ70_14660</name>
</gene>
<keyword evidence="2" id="KW-0560">Oxidoreductase</keyword>
<feature type="domain" description="Gfo/Idh/MocA-like oxidoreductase N-terminal" evidence="3">
    <location>
        <begin position="12"/>
        <end position="129"/>
    </location>
</feature>
<evidence type="ECO:0000256" key="1">
    <source>
        <dbReference type="ARBA" id="ARBA00010928"/>
    </source>
</evidence>
<dbReference type="Proteomes" id="UP000665043">
    <property type="component" value="Chromosome"/>
</dbReference>
<sequence>MKERRINVKKVNWGILSTASIGKKQLIPAIERSINAEAAAIASRGDKAKQAAAELGINKAYTSYEQLLEDPEIDAVYIPLPNSLHKHWVIEAAKHGKHVLCEKPAALNETELQEMLAACNEHDVKFMEAFMYQFHPLHEKVRDLIRQGEIGEISLIRASFSFLLQNDPQNIRLNKELGGGSIYDVGCYCLHSIREILQEEPIQVYAHAKQHSAKVDTTVAGTLSFASGVEAVFDCSFEQLPVNSYEVVGSTGKIEVENAYRPDKNPGGAGLLRITNSDGESVEMRIEGDQYKLQVEHFSEAVLEDKPLLYTEEKMLNNIRTIDACYKSIVTGEAVRL</sequence>
<dbReference type="EMBL" id="CP046956">
    <property type="protein sequence ID" value="QTN00429.1"/>
    <property type="molecule type" value="Genomic_DNA"/>
</dbReference>
<organism evidence="5 6">
    <name type="scientific">Sediminibacillus dalangtanensis</name>
    <dbReference type="NCBI Taxonomy" id="2729421"/>
    <lineage>
        <taxon>Bacteria</taxon>
        <taxon>Bacillati</taxon>
        <taxon>Bacillota</taxon>
        <taxon>Bacilli</taxon>
        <taxon>Bacillales</taxon>
        <taxon>Bacillaceae</taxon>
        <taxon>Sediminibacillus</taxon>
    </lineage>
</organism>
<comment type="similarity">
    <text evidence="1">Belongs to the Gfo/Idh/MocA family.</text>
</comment>
<dbReference type="Gene3D" id="3.40.50.720">
    <property type="entry name" value="NAD(P)-binding Rossmann-like Domain"/>
    <property type="match status" value="1"/>
</dbReference>
<feature type="domain" description="GFO/IDH/MocA-like oxidoreductase" evidence="4">
    <location>
        <begin position="139"/>
        <end position="255"/>
    </location>
</feature>
<evidence type="ECO:0000259" key="3">
    <source>
        <dbReference type="Pfam" id="PF01408"/>
    </source>
</evidence>
<dbReference type="Gene3D" id="3.30.360.10">
    <property type="entry name" value="Dihydrodipicolinate Reductase, domain 2"/>
    <property type="match status" value="1"/>
</dbReference>
<reference evidence="5 6" key="1">
    <citation type="submission" date="2019-12" db="EMBL/GenBank/DDBJ databases">
        <title>The whole genome sequencing of a strain isolated from a Mars analog, Dalangtan Playa.</title>
        <authorList>
            <person name="Huang T."/>
        </authorList>
    </citation>
    <scope>NUCLEOTIDE SEQUENCE [LARGE SCALE GENOMIC DNA]</scope>
    <source>
        <strain evidence="5 6">DP4-553-S</strain>
    </source>
</reference>
<dbReference type="SUPFAM" id="SSF55347">
    <property type="entry name" value="Glyceraldehyde-3-phosphate dehydrogenase-like, C-terminal domain"/>
    <property type="match status" value="1"/>
</dbReference>
<proteinExistence type="inferred from homology"/>
<dbReference type="InterPro" id="IPR055170">
    <property type="entry name" value="GFO_IDH_MocA-like_dom"/>
</dbReference>
<evidence type="ECO:0000256" key="2">
    <source>
        <dbReference type="ARBA" id="ARBA00023002"/>
    </source>
</evidence>
<keyword evidence="6" id="KW-1185">Reference proteome</keyword>
<dbReference type="PANTHER" id="PTHR22604">
    <property type="entry name" value="OXIDOREDUCTASES"/>
    <property type="match status" value="1"/>
</dbReference>
<dbReference type="Pfam" id="PF22725">
    <property type="entry name" value="GFO_IDH_MocA_C3"/>
    <property type="match status" value="1"/>
</dbReference>
<dbReference type="SUPFAM" id="SSF51735">
    <property type="entry name" value="NAD(P)-binding Rossmann-fold domains"/>
    <property type="match status" value="1"/>
</dbReference>
<dbReference type="Pfam" id="PF01408">
    <property type="entry name" value="GFO_IDH_MocA"/>
    <property type="match status" value="1"/>
</dbReference>
<accession>A0ABX7VV66</accession>
<dbReference type="PANTHER" id="PTHR22604:SF105">
    <property type="entry name" value="TRANS-1,2-DIHYDROBENZENE-1,2-DIOL DEHYDROGENASE"/>
    <property type="match status" value="1"/>
</dbReference>
<evidence type="ECO:0000313" key="5">
    <source>
        <dbReference type="EMBL" id="QTN00429.1"/>
    </source>
</evidence>
<evidence type="ECO:0000313" key="6">
    <source>
        <dbReference type="Proteomes" id="UP000665043"/>
    </source>
</evidence>
<name>A0ABX7VV66_9BACI</name>
<evidence type="ECO:0000259" key="4">
    <source>
        <dbReference type="Pfam" id="PF22725"/>
    </source>
</evidence>